<reference evidence="10" key="2">
    <citation type="submission" date="2025-05" db="UniProtKB">
        <authorList>
            <consortium name="Ensembl"/>
        </authorList>
    </citation>
    <scope>IDENTIFICATION</scope>
</reference>
<dbReference type="Proteomes" id="UP000694722">
    <property type="component" value="Unplaced"/>
</dbReference>
<dbReference type="InterPro" id="IPR017452">
    <property type="entry name" value="GPCR_Rhodpsn_7TM"/>
</dbReference>
<name>A0A4X1SGQ2_PIG</name>
<evidence type="ECO:0000256" key="7">
    <source>
        <dbReference type="ARBA" id="ARBA00023224"/>
    </source>
</evidence>
<feature type="transmembrane region" description="Helical" evidence="8">
    <location>
        <begin position="38"/>
        <end position="59"/>
    </location>
</feature>
<accession>A0A4X1SGQ2</accession>
<evidence type="ECO:0000256" key="6">
    <source>
        <dbReference type="ARBA" id="ARBA00023136"/>
    </source>
</evidence>
<dbReference type="AlphaFoldDB" id="A0A4X1SGQ2"/>
<evidence type="ECO:0000256" key="1">
    <source>
        <dbReference type="ARBA" id="ARBA00004651"/>
    </source>
</evidence>
<evidence type="ECO:0000256" key="5">
    <source>
        <dbReference type="ARBA" id="ARBA00022989"/>
    </source>
</evidence>
<keyword evidence="2" id="KW-1003">Cell membrane</keyword>
<organism evidence="10 11">
    <name type="scientific">Sus scrofa</name>
    <name type="common">Pig</name>
    <dbReference type="NCBI Taxonomy" id="9823"/>
    <lineage>
        <taxon>Eukaryota</taxon>
        <taxon>Metazoa</taxon>
        <taxon>Chordata</taxon>
        <taxon>Craniata</taxon>
        <taxon>Vertebrata</taxon>
        <taxon>Euteleostomi</taxon>
        <taxon>Mammalia</taxon>
        <taxon>Eutheria</taxon>
        <taxon>Laurasiatheria</taxon>
        <taxon>Artiodactyla</taxon>
        <taxon>Suina</taxon>
        <taxon>Suidae</taxon>
        <taxon>Sus</taxon>
    </lineage>
</organism>
<evidence type="ECO:0000256" key="4">
    <source>
        <dbReference type="ARBA" id="ARBA00022692"/>
    </source>
</evidence>
<dbReference type="Ensembl" id="ENSSSCT00040000201.1">
    <property type="protein sequence ID" value="ENSSSCP00040000045.1"/>
    <property type="gene ID" value="ENSSSCG00040000176.1"/>
</dbReference>
<dbReference type="Proteomes" id="UP000694570">
    <property type="component" value="Unplaced"/>
</dbReference>
<keyword evidence="4 8" id="KW-0812">Transmembrane</keyword>
<feature type="transmembrane region" description="Helical" evidence="8">
    <location>
        <begin position="80"/>
        <end position="103"/>
    </location>
</feature>
<dbReference type="PROSITE" id="PS50262">
    <property type="entry name" value="G_PROTEIN_RECEP_F1_2"/>
    <property type="match status" value="1"/>
</dbReference>
<dbReference type="Ensembl" id="ENSSSCT00030037468.1">
    <property type="protein sequence ID" value="ENSSSCP00030017157.1"/>
    <property type="gene ID" value="ENSSSCG00030026819.1"/>
</dbReference>
<dbReference type="GO" id="GO:0005886">
    <property type="term" value="C:plasma membrane"/>
    <property type="evidence" value="ECO:0007669"/>
    <property type="project" value="UniProtKB-SubCell"/>
</dbReference>
<feature type="transmembrane region" description="Helical" evidence="8">
    <location>
        <begin position="184"/>
        <end position="206"/>
    </location>
</feature>
<keyword evidence="3" id="KW-0716">Sensory transduction</keyword>
<feature type="domain" description="G-protein coupled receptors family 1 profile" evidence="9">
    <location>
        <begin position="19"/>
        <end position="233"/>
    </location>
</feature>
<dbReference type="SUPFAM" id="SSF81321">
    <property type="entry name" value="Family A G protein-coupled receptor-like"/>
    <property type="match status" value="1"/>
</dbReference>
<dbReference type="Ensembl" id="ENSSSCT00025056019.1">
    <property type="protein sequence ID" value="ENSSSCP00025023745.1"/>
    <property type="gene ID" value="ENSSSCG00025041326.1"/>
</dbReference>
<dbReference type="Proteomes" id="UP000314985">
    <property type="component" value="Unassembled WGS sequence"/>
</dbReference>
<dbReference type="Ensembl" id="ENSSSCT00070001383.1">
    <property type="protein sequence ID" value="ENSSSCP00070001197.1"/>
    <property type="gene ID" value="ENSSSCG00070000744.1"/>
</dbReference>
<dbReference type="Proteomes" id="UP000694720">
    <property type="component" value="Unplaced"/>
</dbReference>
<dbReference type="Ensembl" id="ENSSSCT00050107281.1">
    <property type="protein sequence ID" value="ENSSSCP00050047403.1"/>
    <property type="gene ID" value="ENSSSCG00050077933.1"/>
</dbReference>
<sequence>MQSRNINAQRENSLKITKTNLTIMMDIVILGFADRPQFHWFLFVVSLVIYLISPLGSKICYVSVTLPRMLMEPWTRKGNIYFLTCATQMCFFLMLGVTEFFLLSVMAYDHYVAICNLLHYPLIMNSKVCFQLVVASWISGTPVEIGQTCQIFSLPFCGSNQINHFCDIPPLLKLSCGDIFVNEMVVYIFAALFVTLPFMSILGLYIRIIATILKLSSKTGKAMRKFLPKLLAL</sequence>
<keyword evidence="7" id="KW-0807">Transducer</keyword>
<evidence type="ECO:0000256" key="8">
    <source>
        <dbReference type="SAM" id="Phobius"/>
    </source>
</evidence>
<dbReference type="Pfam" id="PF13853">
    <property type="entry name" value="7tm_4"/>
    <property type="match status" value="1"/>
</dbReference>
<dbReference type="PANTHER" id="PTHR26453">
    <property type="entry name" value="OLFACTORY RECEPTOR"/>
    <property type="match status" value="1"/>
</dbReference>
<dbReference type="PRINTS" id="PR00245">
    <property type="entry name" value="OLFACTORYR"/>
</dbReference>
<comment type="subcellular location">
    <subcellularLocation>
        <location evidence="1">Cell membrane</location>
        <topology evidence="1">Multi-pass membrane protein</topology>
    </subcellularLocation>
</comment>
<evidence type="ECO:0000313" key="10">
    <source>
        <dbReference type="Ensembl" id="ENSSSCP00070001197.1"/>
    </source>
</evidence>
<evidence type="ECO:0000259" key="9">
    <source>
        <dbReference type="PROSITE" id="PS50262"/>
    </source>
</evidence>
<dbReference type="GO" id="GO:0007186">
    <property type="term" value="P:G protein-coupled receptor signaling pathway"/>
    <property type="evidence" value="ECO:0007669"/>
    <property type="project" value="InterPro"/>
</dbReference>
<dbReference type="InterPro" id="IPR000725">
    <property type="entry name" value="Olfact_rcpt"/>
</dbReference>
<dbReference type="Proteomes" id="UP000694571">
    <property type="component" value="Unplaced"/>
</dbReference>
<dbReference type="Proteomes" id="UP000694727">
    <property type="component" value="Unplaced"/>
</dbReference>
<dbReference type="Ensembl" id="ENSSSCT00035049070.1">
    <property type="protein sequence ID" value="ENSSSCP00035019629.1"/>
    <property type="gene ID" value="ENSSSCG00035037013.1"/>
</dbReference>
<evidence type="ECO:0000313" key="11">
    <source>
        <dbReference type="Proteomes" id="UP000314985"/>
    </source>
</evidence>
<evidence type="ECO:0000256" key="3">
    <source>
        <dbReference type="ARBA" id="ARBA00022606"/>
    </source>
</evidence>
<keyword evidence="6 8" id="KW-0472">Membrane</keyword>
<evidence type="ECO:0000256" key="2">
    <source>
        <dbReference type="ARBA" id="ARBA00022475"/>
    </source>
</evidence>
<reference evidence="11" key="1">
    <citation type="submission" date="2017-08" db="EMBL/GenBank/DDBJ databases">
        <title>USMARCv1.0.</title>
        <authorList>
            <person name="Hannum G.I."/>
            <person name="Koren S."/>
            <person name="Schroeder S.G."/>
            <person name="Chin S.C."/>
            <person name="Nonneman D.J."/>
            <person name="Becker S.A."/>
            <person name="Rosen B.D."/>
            <person name="Bickhart D.M."/>
            <person name="Putnam N.H."/>
            <person name="Green R.E."/>
            <person name="Tuggle C.K."/>
            <person name="Liu H."/>
            <person name="Rohrer G.A."/>
            <person name="Warr A."/>
            <person name="Hall R."/>
            <person name="Kim K."/>
            <person name="Hume D.A."/>
            <person name="Talbot R."/>
            <person name="Chow W."/>
            <person name="Howe K."/>
            <person name="Schwartz A.S."/>
            <person name="Watson M."/>
            <person name="Archibald A.L."/>
            <person name="Phillippy A.M."/>
            <person name="Smith T.P.L."/>
        </authorList>
    </citation>
    <scope>NUCLEOTIDE SEQUENCE [LARGE SCALE GENOMIC DNA]</scope>
</reference>
<dbReference type="GO" id="GO:0004984">
    <property type="term" value="F:olfactory receptor activity"/>
    <property type="evidence" value="ECO:0007669"/>
    <property type="project" value="InterPro"/>
</dbReference>
<protein>
    <recommendedName>
        <fullName evidence="9">G-protein coupled receptors family 1 profile domain-containing protein</fullName>
    </recommendedName>
</protein>
<keyword evidence="5 8" id="KW-1133">Transmembrane helix</keyword>
<proteinExistence type="predicted"/>
<dbReference type="Gene3D" id="1.20.1070.10">
    <property type="entry name" value="Rhodopsin 7-helix transmembrane proteins"/>
    <property type="match status" value="1"/>
</dbReference>